<feature type="transmembrane region" description="Helical" evidence="11">
    <location>
        <begin position="423"/>
        <end position="443"/>
    </location>
</feature>
<dbReference type="EMBL" id="OV725080">
    <property type="protein sequence ID" value="CAH1397844.1"/>
    <property type="molecule type" value="Genomic_DNA"/>
</dbReference>
<evidence type="ECO:0000256" key="2">
    <source>
        <dbReference type="ARBA" id="ARBA00006513"/>
    </source>
</evidence>
<keyword evidence="13" id="KW-1185">Reference proteome</keyword>
<evidence type="ECO:0000256" key="4">
    <source>
        <dbReference type="ARBA" id="ARBA00022475"/>
    </source>
</evidence>
<comment type="subcellular location">
    <subcellularLocation>
        <location evidence="1">Cell membrane</location>
        <topology evidence="1">Multi-pass membrane protein</topology>
    </subcellularLocation>
</comment>
<feature type="transmembrane region" description="Helical" evidence="11">
    <location>
        <begin position="601"/>
        <end position="619"/>
    </location>
</feature>
<evidence type="ECO:0000256" key="3">
    <source>
        <dbReference type="ARBA" id="ARBA00022448"/>
    </source>
</evidence>
<evidence type="ECO:0000256" key="9">
    <source>
        <dbReference type="ARBA" id="ARBA00023136"/>
    </source>
</evidence>
<name>A0A9P0H9B4_NEZVI</name>
<keyword evidence="9 11" id="KW-0472">Membrane</keyword>
<evidence type="ECO:0000256" key="7">
    <source>
        <dbReference type="ARBA" id="ARBA00022989"/>
    </source>
</evidence>
<proteinExistence type="inferred from homology"/>
<accession>A0A9P0H9B4</accession>
<dbReference type="GO" id="GO:0015252">
    <property type="term" value="F:proton channel activity"/>
    <property type="evidence" value="ECO:0007669"/>
    <property type="project" value="InterPro"/>
</dbReference>
<evidence type="ECO:0000256" key="10">
    <source>
        <dbReference type="ARBA" id="ARBA00023303"/>
    </source>
</evidence>
<feature type="transmembrane region" description="Helical" evidence="11">
    <location>
        <begin position="220"/>
        <end position="250"/>
    </location>
</feature>
<keyword evidence="3" id="KW-0813">Transport</keyword>
<evidence type="ECO:0000256" key="11">
    <source>
        <dbReference type="SAM" id="Phobius"/>
    </source>
</evidence>
<feature type="transmembrane region" description="Helical" evidence="11">
    <location>
        <begin position="262"/>
        <end position="282"/>
    </location>
</feature>
<evidence type="ECO:0008006" key="14">
    <source>
        <dbReference type="Google" id="ProtNLM"/>
    </source>
</evidence>
<feature type="transmembrane region" description="Helical" evidence="11">
    <location>
        <begin position="138"/>
        <end position="156"/>
    </location>
</feature>
<feature type="transmembrane region" description="Helical" evidence="11">
    <location>
        <begin position="496"/>
        <end position="517"/>
    </location>
</feature>
<comment type="similarity">
    <text evidence="2">Belongs to the otopetrin family.</text>
</comment>
<dbReference type="Pfam" id="PF03189">
    <property type="entry name" value="Otopetrin"/>
    <property type="match status" value="1"/>
</dbReference>
<evidence type="ECO:0000256" key="6">
    <source>
        <dbReference type="ARBA" id="ARBA00022781"/>
    </source>
</evidence>
<dbReference type="Proteomes" id="UP001152798">
    <property type="component" value="Chromosome 4"/>
</dbReference>
<evidence type="ECO:0000256" key="5">
    <source>
        <dbReference type="ARBA" id="ARBA00022692"/>
    </source>
</evidence>
<gene>
    <name evidence="12" type="ORF">NEZAVI_LOCUS7603</name>
</gene>
<dbReference type="PANTHER" id="PTHR21522:SF58">
    <property type="entry name" value="AGAP000074-PA"/>
    <property type="match status" value="1"/>
</dbReference>
<reference evidence="12" key="1">
    <citation type="submission" date="2022-01" db="EMBL/GenBank/DDBJ databases">
        <authorList>
            <person name="King R."/>
        </authorList>
    </citation>
    <scope>NUCLEOTIDE SEQUENCE</scope>
</reference>
<dbReference type="PANTHER" id="PTHR21522">
    <property type="entry name" value="PROTON CHANNEL OTOP"/>
    <property type="match status" value="1"/>
</dbReference>
<evidence type="ECO:0000256" key="1">
    <source>
        <dbReference type="ARBA" id="ARBA00004651"/>
    </source>
</evidence>
<dbReference type="InterPro" id="IPR004878">
    <property type="entry name" value="Otopetrin"/>
</dbReference>
<keyword evidence="10" id="KW-0407">Ion channel</keyword>
<protein>
    <recommendedName>
        <fullName evidence="14">Proton channel OtopLc-like</fullName>
    </recommendedName>
</protein>
<feature type="transmembrane region" description="Helical" evidence="11">
    <location>
        <begin position="104"/>
        <end position="126"/>
    </location>
</feature>
<feature type="transmembrane region" description="Helical" evidence="11">
    <location>
        <begin position="369"/>
        <end position="389"/>
    </location>
</feature>
<dbReference type="OrthoDB" id="6429739at2759"/>
<feature type="transmembrane region" description="Helical" evidence="11">
    <location>
        <begin position="455"/>
        <end position="476"/>
    </location>
</feature>
<feature type="transmembrane region" description="Helical" evidence="11">
    <location>
        <begin position="564"/>
        <end position="581"/>
    </location>
</feature>
<sequence>MLLCMKQNKFDEEINEPENFYLGPPDYSKFTPATVPNFATQRKVCLYDDNNLLQQSRIYSIQTHGTDENGQKTDDGIFSTNVMRCSTLLSSSPQEKKEMFRQSLTNILSCIYCMFVVTLGVIIYIGEINSGLAPFAEIFSIYLVVVGIFYLAFLYVDMRKFSKLLKVSEEMVAAKYAKSESSSRRSSVGRGSVNWNSLSEPDLVLPHHYCFSKGRHSGSFYLKVGAAGFCLGHLLHSGLLISYQVAFLILEPHNFYQCANGITLALDIMYPAYSFMQLFFIFKYSNVIINKHKILARFGLMHCVGSHLCFWIWTILRETVDSMNHHHHEPPASLHHHMKTGNTSIIDEETDECLGPHTLTSVFGMFTPYLYPFTIEYSILVAGMMFVVWQKIGSYSQCTPVSSNDSLISNVVLHADCHSSNKGLFAGLIVLVGSFLSIVLFFVAMTDSIYIEAGLLVNSVTELTLTILMTVTVIPAYKQITKLDVNSNEISLLDDILLFTCIPSFFVQFILSIIPAWRSRKYICLTTVILQVIQVLIQTPFIIDGLRRCSNAKALRTEKPGRELLMFLIVCNVTMWITETFEIKSHSNTNDPRSAYYGELIWSSITHLTFPLTMFYRFHSSVCMADIWKYAYMKGH</sequence>
<dbReference type="AlphaFoldDB" id="A0A9P0H9B4"/>
<evidence type="ECO:0000313" key="13">
    <source>
        <dbReference type="Proteomes" id="UP001152798"/>
    </source>
</evidence>
<organism evidence="12 13">
    <name type="scientific">Nezara viridula</name>
    <name type="common">Southern green stink bug</name>
    <name type="synonym">Cimex viridulus</name>
    <dbReference type="NCBI Taxonomy" id="85310"/>
    <lineage>
        <taxon>Eukaryota</taxon>
        <taxon>Metazoa</taxon>
        <taxon>Ecdysozoa</taxon>
        <taxon>Arthropoda</taxon>
        <taxon>Hexapoda</taxon>
        <taxon>Insecta</taxon>
        <taxon>Pterygota</taxon>
        <taxon>Neoptera</taxon>
        <taxon>Paraneoptera</taxon>
        <taxon>Hemiptera</taxon>
        <taxon>Heteroptera</taxon>
        <taxon>Panheteroptera</taxon>
        <taxon>Pentatomomorpha</taxon>
        <taxon>Pentatomoidea</taxon>
        <taxon>Pentatomidae</taxon>
        <taxon>Pentatominae</taxon>
        <taxon>Nezara</taxon>
    </lineage>
</organism>
<keyword evidence="8" id="KW-0406">Ion transport</keyword>
<feature type="transmembrane region" description="Helical" evidence="11">
    <location>
        <begin position="523"/>
        <end position="543"/>
    </location>
</feature>
<keyword evidence="6" id="KW-0375">Hydrogen ion transport</keyword>
<keyword evidence="5 11" id="KW-0812">Transmembrane</keyword>
<dbReference type="GO" id="GO:0005886">
    <property type="term" value="C:plasma membrane"/>
    <property type="evidence" value="ECO:0007669"/>
    <property type="project" value="UniProtKB-SubCell"/>
</dbReference>
<keyword evidence="7 11" id="KW-1133">Transmembrane helix</keyword>
<feature type="transmembrane region" description="Helical" evidence="11">
    <location>
        <begin position="294"/>
        <end position="316"/>
    </location>
</feature>
<evidence type="ECO:0000313" key="12">
    <source>
        <dbReference type="EMBL" id="CAH1397844.1"/>
    </source>
</evidence>
<keyword evidence="4" id="KW-1003">Cell membrane</keyword>
<evidence type="ECO:0000256" key="8">
    <source>
        <dbReference type="ARBA" id="ARBA00023065"/>
    </source>
</evidence>